<proteinExistence type="predicted"/>
<organism evidence="2">
    <name type="scientific">Candidatus Caldatribacterium saccharofermentans</name>
    <dbReference type="NCBI Taxonomy" id="1454753"/>
    <lineage>
        <taxon>Bacteria</taxon>
        <taxon>Pseudomonadati</taxon>
        <taxon>Atribacterota</taxon>
        <taxon>Atribacteria</taxon>
        <taxon>Atribacterales</taxon>
        <taxon>Candidatus Caldatribacteriaceae</taxon>
        <taxon>Candidatus Caldatribacterium</taxon>
    </lineage>
</organism>
<dbReference type="PANTHER" id="PTHR47099:SF1">
    <property type="entry name" value="METHYLCOBAMIDE:COM METHYLTRANSFERASE MTBA"/>
    <property type="match status" value="1"/>
</dbReference>
<gene>
    <name evidence="2" type="ORF">ENW11_11170</name>
</gene>
<dbReference type="InterPro" id="IPR052024">
    <property type="entry name" value="Methanogen_methyltrans"/>
</dbReference>
<name>A0A7V4TIG4_9BACT</name>
<evidence type="ECO:0000259" key="1">
    <source>
        <dbReference type="Pfam" id="PF01208"/>
    </source>
</evidence>
<comment type="caution">
    <text evidence="2">The sequence shown here is derived from an EMBL/GenBank/DDBJ whole genome shotgun (WGS) entry which is preliminary data.</text>
</comment>
<sequence length="385" mass="43218">MYGTCLVDEGRVLGFDRGGAFVTPRERFLTALRFQEPDRVPTFTTLTPQVAAALGELFNLPAEPEDSFLSTRISHTEILLRLGNDAVGVGPGRARGLETRVREDGALVDEFGLVYRRVGFYDEVIQRPLEHADTPADVDAYALPLALDEGRWEKAKWMIKQYASSYAIIGDLEATMFELSWNLVGFEKFLVDLSLQKEYVFVLLDKILEEWALPCGKRLIELGVDVLWAGDDFGTQRGMLLAPDFWRKHLKPRYAYLFGEWKKLNPDLKLAYHSCGSIVPIIPDLVAIGVDILNPIQPQAHGMDLGALKRQWYGKLCLFGGVDEQTVLPFGTPQNVREEVRRRIMEAGVGGGFIIAPSHNIQPDTPVENVLAYFEAVKEFGKYPL</sequence>
<dbReference type="Pfam" id="PF01208">
    <property type="entry name" value="URO-D"/>
    <property type="match status" value="1"/>
</dbReference>
<dbReference type="AlphaFoldDB" id="A0A7V4TIG4"/>
<reference evidence="2" key="1">
    <citation type="journal article" date="2020" name="mSystems">
        <title>Genome- and Community-Level Interaction Insights into Carbon Utilization and Element Cycling Functions of Hydrothermarchaeota in Hydrothermal Sediment.</title>
        <authorList>
            <person name="Zhou Z."/>
            <person name="Liu Y."/>
            <person name="Xu W."/>
            <person name="Pan J."/>
            <person name="Luo Z.H."/>
            <person name="Li M."/>
        </authorList>
    </citation>
    <scope>NUCLEOTIDE SEQUENCE [LARGE SCALE GENOMIC DNA]</scope>
    <source>
        <strain evidence="2">SpSt-82</strain>
    </source>
</reference>
<dbReference type="GO" id="GO:0006779">
    <property type="term" value="P:porphyrin-containing compound biosynthetic process"/>
    <property type="evidence" value="ECO:0007669"/>
    <property type="project" value="InterPro"/>
</dbReference>
<dbReference type="GO" id="GO:0004853">
    <property type="term" value="F:uroporphyrinogen decarboxylase activity"/>
    <property type="evidence" value="ECO:0007669"/>
    <property type="project" value="InterPro"/>
</dbReference>
<dbReference type="Gene3D" id="3.20.20.210">
    <property type="match status" value="1"/>
</dbReference>
<dbReference type="EMBL" id="DTIY01000090">
    <property type="protein sequence ID" value="HGY40347.1"/>
    <property type="molecule type" value="Genomic_DNA"/>
</dbReference>
<accession>A0A7V4TIG4</accession>
<protein>
    <recommendedName>
        <fullName evidence="1">Uroporphyrinogen decarboxylase (URO-D) domain-containing protein</fullName>
    </recommendedName>
</protein>
<feature type="domain" description="Uroporphyrinogen decarboxylase (URO-D)" evidence="1">
    <location>
        <begin position="159"/>
        <end position="380"/>
    </location>
</feature>
<dbReference type="SUPFAM" id="SSF51726">
    <property type="entry name" value="UROD/MetE-like"/>
    <property type="match status" value="1"/>
</dbReference>
<evidence type="ECO:0000313" key="2">
    <source>
        <dbReference type="EMBL" id="HGY40347.1"/>
    </source>
</evidence>
<dbReference type="InterPro" id="IPR038071">
    <property type="entry name" value="UROD/MetE-like_sf"/>
</dbReference>
<dbReference type="PANTHER" id="PTHR47099">
    <property type="entry name" value="METHYLCOBAMIDE:COM METHYLTRANSFERASE MTBA"/>
    <property type="match status" value="1"/>
</dbReference>
<dbReference type="InterPro" id="IPR000257">
    <property type="entry name" value="Uroporphyrinogen_deCOase"/>
</dbReference>